<evidence type="ECO:0000313" key="2">
    <source>
        <dbReference type="WBParaSite" id="HCON_00052150-00001"/>
    </source>
</evidence>
<reference evidence="2" key="1">
    <citation type="submission" date="2020-12" db="UniProtKB">
        <authorList>
            <consortium name="WormBaseParasite"/>
        </authorList>
    </citation>
    <scope>IDENTIFICATION</scope>
    <source>
        <strain evidence="2">MHco3</strain>
    </source>
</reference>
<dbReference type="WBParaSite" id="HCON_00052150-00001">
    <property type="protein sequence ID" value="HCON_00052150-00001"/>
    <property type="gene ID" value="HCON_00052150"/>
</dbReference>
<protein>
    <submittedName>
        <fullName evidence="2">Transposase</fullName>
    </submittedName>
</protein>
<dbReference type="AlphaFoldDB" id="A0A7I4Y6R7"/>
<organism evidence="1 2">
    <name type="scientific">Haemonchus contortus</name>
    <name type="common">Barber pole worm</name>
    <dbReference type="NCBI Taxonomy" id="6289"/>
    <lineage>
        <taxon>Eukaryota</taxon>
        <taxon>Metazoa</taxon>
        <taxon>Ecdysozoa</taxon>
        <taxon>Nematoda</taxon>
        <taxon>Chromadorea</taxon>
        <taxon>Rhabditida</taxon>
        <taxon>Rhabditina</taxon>
        <taxon>Rhabditomorpha</taxon>
        <taxon>Strongyloidea</taxon>
        <taxon>Trichostrongylidae</taxon>
        <taxon>Haemonchus</taxon>
    </lineage>
</organism>
<keyword evidence="1" id="KW-1185">Reference proteome</keyword>
<accession>A0A7I4Y6R7</accession>
<proteinExistence type="predicted"/>
<name>A0A7I4Y6R7_HAECO</name>
<sequence>MPRKIYNIFTTRISPLYKKVIINVKRGDYWHYPNCSIRTQKIEIDTEKSKVMSDDMERELDRLLEEDVARDTKMDEVQQEMAQLRA</sequence>
<evidence type="ECO:0000313" key="1">
    <source>
        <dbReference type="Proteomes" id="UP000025227"/>
    </source>
</evidence>
<dbReference type="Proteomes" id="UP000025227">
    <property type="component" value="Unplaced"/>
</dbReference>